<reference evidence="2" key="1">
    <citation type="journal article" date="2023" name="Science">
        <title>Genome structures resolve the early diversification of teleost fishes.</title>
        <authorList>
            <person name="Parey E."/>
            <person name="Louis A."/>
            <person name="Montfort J."/>
            <person name="Bouchez O."/>
            <person name="Roques C."/>
            <person name="Iampietro C."/>
            <person name="Lluch J."/>
            <person name="Castinel A."/>
            <person name="Donnadieu C."/>
            <person name="Desvignes T."/>
            <person name="Floi Bucao C."/>
            <person name="Jouanno E."/>
            <person name="Wen M."/>
            <person name="Mejri S."/>
            <person name="Dirks R."/>
            <person name="Jansen H."/>
            <person name="Henkel C."/>
            <person name="Chen W.J."/>
            <person name="Zahm M."/>
            <person name="Cabau C."/>
            <person name="Klopp C."/>
            <person name="Thompson A.W."/>
            <person name="Robinson-Rechavi M."/>
            <person name="Braasch I."/>
            <person name="Lecointre G."/>
            <person name="Bobe J."/>
            <person name="Postlethwait J.H."/>
            <person name="Berthelot C."/>
            <person name="Roest Crollius H."/>
            <person name="Guiguen Y."/>
        </authorList>
    </citation>
    <scope>NUCLEOTIDE SEQUENCE</scope>
    <source>
        <strain evidence="2">NC1722</strain>
    </source>
</reference>
<sequence length="185" mass="21100">MLTPCNNSGRWAPEVTLTGLKPLLWALLQWWCSSERKMALMREYFWLLLVLGMVFVSTLIGLLFLFINKCISRRADNYKTNSQQNASHEFYTDSQYHPKQLEEDLPPLPPRNSPILPSCPKSASYEEMAPLPNYVKVDEKIAPPPYQSCAIPVPEVCPDNYSVSTEGYDDVVQPGYESEDYDDIA</sequence>
<dbReference type="AlphaFoldDB" id="A0AAD7WFJ4"/>
<dbReference type="Proteomes" id="UP001221898">
    <property type="component" value="Unassembled WGS sequence"/>
</dbReference>
<dbReference type="Pfam" id="PF15050">
    <property type="entry name" value="SCIMP"/>
    <property type="match status" value="1"/>
</dbReference>
<dbReference type="GO" id="GO:0001772">
    <property type="term" value="C:immunological synapse"/>
    <property type="evidence" value="ECO:0007669"/>
    <property type="project" value="InterPro"/>
</dbReference>
<protein>
    <submittedName>
        <fullName evidence="2">Uncharacterized protein</fullName>
    </submittedName>
</protein>
<keyword evidence="1" id="KW-1133">Transmembrane helix</keyword>
<gene>
    <name evidence="2" type="ORF">AAFF_G00043400</name>
</gene>
<feature type="transmembrane region" description="Helical" evidence="1">
    <location>
        <begin position="44"/>
        <end position="67"/>
    </location>
</feature>
<dbReference type="EMBL" id="JAINUG010000123">
    <property type="protein sequence ID" value="KAJ8394740.1"/>
    <property type="molecule type" value="Genomic_DNA"/>
</dbReference>
<proteinExistence type="predicted"/>
<keyword evidence="1" id="KW-0472">Membrane</keyword>
<name>A0AAD7WFJ4_9TELE</name>
<evidence type="ECO:0000313" key="2">
    <source>
        <dbReference type="EMBL" id="KAJ8394740.1"/>
    </source>
</evidence>
<dbReference type="GO" id="GO:0097197">
    <property type="term" value="C:tetraspanin-enriched microdomain"/>
    <property type="evidence" value="ECO:0007669"/>
    <property type="project" value="InterPro"/>
</dbReference>
<keyword evidence="3" id="KW-1185">Reference proteome</keyword>
<evidence type="ECO:0000313" key="3">
    <source>
        <dbReference type="Proteomes" id="UP001221898"/>
    </source>
</evidence>
<accession>A0AAD7WFJ4</accession>
<comment type="caution">
    <text evidence="2">The sequence shown here is derived from an EMBL/GenBank/DDBJ whole genome shotgun (WGS) entry which is preliminary data.</text>
</comment>
<organism evidence="2 3">
    <name type="scientific">Aldrovandia affinis</name>
    <dbReference type="NCBI Taxonomy" id="143900"/>
    <lineage>
        <taxon>Eukaryota</taxon>
        <taxon>Metazoa</taxon>
        <taxon>Chordata</taxon>
        <taxon>Craniata</taxon>
        <taxon>Vertebrata</taxon>
        <taxon>Euteleostomi</taxon>
        <taxon>Actinopterygii</taxon>
        <taxon>Neopterygii</taxon>
        <taxon>Teleostei</taxon>
        <taxon>Notacanthiformes</taxon>
        <taxon>Halosauridae</taxon>
        <taxon>Aldrovandia</taxon>
    </lineage>
</organism>
<evidence type="ECO:0000256" key="1">
    <source>
        <dbReference type="SAM" id="Phobius"/>
    </source>
</evidence>
<dbReference type="InterPro" id="IPR028181">
    <property type="entry name" value="SCIMP"/>
</dbReference>
<keyword evidence="1" id="KW-0812">Transmembrane</keyword>